<evidence type="ECO:0000256" key="2">
    <source>
        <dbReference type="SAM" id="MobiDB-lite"/>
    </source>
</evidence>
<feature type="compositionally biased region" description="Basic and acidic residues" evidence="2">
    <location>
        <begin position="50"/>
        <end position="66"/>
    </location>
</feature>
<feature type="compositionally biased region" description="Basic and acidic residues" evidence="2">
    <location>
        <begin position="175"/>
        <end position="186"/>
    </location>
</feature>
<keyword evidence="1" id="KW-0175">Coiled coil</keyword>
<accession>A0AAX4PFI7</accession>
<keyword evidence="4" id="KW-1185">Reference proteome</keyword>
<dbReference type="Proteomes" id="UP001472866">
    <property type="component" value="Chromosome 10"/>
</dbReference>
<gene>
    <name evidence="3" type="ORF">HKI87_10g63140</name>
</gene>
<dbReference type="EMBL" id="CP151510">
    <property type="protein sequence ID" value="WZN64757.1"/>
    <property type="molecule type" value="Genomic_DNA"/>
</dbReference>
<feature type="region of interest" description="Disordered" evidence="2">
    <location>
        <begin position="1"/>
        <end position="30"/>
    </location>
</feature>
<sequence>MLQPPNQNSPDRANAGSCERTQAGGSAVGDRQLFLESVLRVLNLVRAEKSVRLSKKQRSEALETIRKNTSGRVTDELGKRSSSGAVEREQASQVSPTVAKNAVAEGALDKARGKRPVSGPPPRREQVTLPSTSGRDGGSPPVQDRLEERIGSETSFGQWLGSGAKGAKAKGGIITKDKPSSPEDRPAPTPGSGDRGGPPKNKRKGSFSEEERRVRTMWVEPLLEKLNDLERKAEAQRKAHKEMIERQTKKLGIQGASAVRDPHPIQVATAGFLQGLALNVGEISGAKEAPPQAGLTLSQHTAHKEIQWNMKSALELAKSVSQAVLRSSPQKDP</sequence>
<reference evidence="3 4" key="1">
    <citation type="submission" date="2024-03" db="EMBL/GenBank/DDBJ databases">
        <title>Complete genome sequence of the green alga Chloropicon roscoffensis RCC1871.</title>
        <authorList>
            <person name="Lemieux C."/>
            <person name="Pombert J.-F."/>
            <person name="Otis C."/>
            <person name="Turmel M."/>
        </authorList>
    </citation>
    <scope>NUCLEOTIDE SEQUENCE [LARGE SCALE GENOMIC DNA]</scope>
    <source>
        <strain evidence="3 4">RCC1871</strain>
    </source>
</reference>
<name>A0AAX4PFI7_9CHLO</name>
<feature type="coiled-coil region" evidence="1">
    <location>
        <begin position="219"/>
        <end position="250"/>
    </location>
</feature>
<protein>
    <submittedName>
        <fullName evidence="3">Uncharacterized protein</fullName>
    </submittedName>
</protein>
<feature type="region of interest" description="Disordered" evidence="2">
    <location>
        <begin position="50"/>
        <end position="213"/>
    </location>
</feature>
<feature type="compositionally biased region" description="Polar residues" evidence="2">
    <location>
        <begin position="1"/>
        <end position="11"/>
    </location>
</feature>
<evidence type="ECO:0000256" key="1">
    <source>
        <dbReference type="SAM" id="Coils"/>
    </source>
</evidence>
<dbReference type="AlphaFoldDB" id="A0AAX4PFI7"/>
<evidence type="ECO:0000313" key="4">
    <source>
        <dbReference type="Proteomes" id="UP001472866"/>
    </source>
</evidence>
<evidence type="ECO:0000313" key="3">
    <source>
        <dbReference type="EMBL" id="WZN64757.1"/>
    </source>
</evidence>
<proteinExistence type="predicted"/>
<organism evidence="3 4">
    <name type="scientific">Chloropicon roscoffensis</name>
    <dbReference type="NCBI Taxonomy" id="1461544"/>
    <lineage>
        <taxon>Eukaryota</taxon>
        <taxon>Viridiplantae</taxon>
        <taxon>Chlorophyta</taxon>
        <taxon>Chloropicophyceae</taxon>
        <taxon>Chloropicales</taxon>
        <taxon>Chloropicaceae</taxon>
        <taxon>Chloropicon</taxon>
    </lineage>
</organism>